<name>A0A2N9I3W6_FAGSY</name>
<dbReference type="PANTHER" id="PTHR31197">
    <property type="entry name" value="OS01G0612600 PROTEIN"/>
    <property type="match status" value="1"/>
</dbReference>
<dbReference type="PANTHER" id="PTHR31197:SF5">
    <property type="entry name" value="OS01G0612600 PROTEIN"/>
    <property type="match status" value="1"/>
</dbReference>
<accession>A0A2N9I3W6</accession>
<dbReference type="EMBL" id="OIVN01005079">
    <property type="protein sequence ID" value="SPD20747.1"/>
    <property type="molecule type" value="Genomic_DNA"/>
</dbReference>
<organism evidence="1">
    <name type="scientific">Fagus sylvatica</name>
    <name type="common">Beechnut</name>
    <dbReference type="NCBI Taxonomy" id="28930"/>
    <lineage>
        <taxon>Eukaryota</taxon>
        <taxon>Viridiplantae</taxon>
        <taxon>Streptophyta</taxon>
        <taxon>Embryophyta</taxon>
        <taxon>Tracheophyta</taxon>
        <taxon>Spermatophyta</taxon>
        <taxon>Magnoliopsida</taxon>
        <taxon>eudicotyledons</taxon>
        <taxon>Gunneridae</taxon>
        <taxon>Pentapetalae</taxon>
        <taxon>rosids</taxon>
        <taxon>fabids</taxon>
        <taxon>Fagales</taxon>
        <taxon>Fagaceae</taxon>
        <taxon>Fagus</taxon>
    </lineage>
</organism>
<evidence type="ECO:0000313" key="1">
    <source>
        <dbReference type="EMBL" id="SPD20747.1"/>
    </source>
</evidence>
<dbReference type="Gene3D" id="3.30.40.10">
    <property type="entry name" value="Zinc/RING finger domain, C3HC4 (zinc finger)"/>
    <property type="match status" value="1"/>
</dbReference>
<dbReference type="InterPro" id="IPR012866">
    <property type="entry name" value="DUF1644"/>
</dbReference>
<protein>
    <submittedName>
        <fullName evidence="1">Uncharacterized protein</fullName>
    </submittedName>
</protein>
<reference evidence="1" key="1">
    <citation type="submission" date="2018-02" db="EMBL/GenBank/DDBJ databases">
        <authorList>
            <person name="Cohen D.B."/>
            <person name="Kent A.D."/>
        </authorList>
    </citation>
    <scope>NUCLEOTIDE SEQUENCE</scope>
</reference>
<proteinExistence type="predicted"/>
<sequence length="251" mass="28716">MPKDRRVRSAYCLRSRKSPIPLCSKDARQEKSKTIGGRDVDVKEWEEVRCPICMEHPHSAVLLRCSSYEKGCRPYICNTSDRHSNCLSKFCGYSGSSVESRSQSKLVCPLCRGQVSDWVVVEPARQFLNSKARNCSHEACDFSGTYVQLRNHTRQEHPNSRPSEVDAARQQEWIRLERETEVNDIISVHLSNLQYIGGESMSPLSTERLRVILRWMLLRPEALTGERSFMMNLYPEMFIQSGDQIAVSPGT</sequence>
<dbReference type="Pfam" id="PF07800">
    <property type="entry name" value="DUF1644"/>
    <property type="match status" value="1"/>
</dbReference>
<dbReference type="AlphaFoldDB" id="A0A2N9I3W6"/>
<dbReference type="InterPro" id="IPR013083">
    <property type="entry name" value="Znf_RING/FYVE/PHD"/>
</dbReference>
<gene>
    <name evidence="1" type="ORF">FSB_LOCUS48629</name>
</gene>